<accession>E2B2F5</accession>
<keyword evidence="2" id="KW-1185">Reference proteome</keyword>
<gene>
    <name evidence="1" type="ORF">EAI_08362</name>
</gene>
<reference evidence="1 2" key="1">
    <citation type="journal article" date="2010" name="Science">
        <title>Genomic comparison of the ants Camponotus floridanus and Harpegnathos saltator.</title>
        <authorList>
            <person name="Bonasio R."/>
            <person name="Zhang G."/>
            <person name="Ye C."/>
            <person name="Mutti N.S."/>
            <person name="Fang X."/>
            <person name="Qin N."/>
            <person name="Donahue G."/>
            <person name="Yang P."/>
            <person name="Li Q."/>
            <person name="Li C."/>
            <person name="Zhang P."/>
            <person name="Huang Z."/>
            <person name="Berger S.L."/>
            <person name="Reinberg D."/>
            <person name="Wang J."/>
            <person name="Liebig J."/>
        </authorList>
    </citation>
    <scope>NUCLEOTIDE SEQUENCE [LARGE SCALE GENOMIC DNA]</scope>
    <source>
        <strain evidence="1 2">R22 G/1</strain>
    </source>
</reference>
<evidence type="ECO:0000313" key="1">
    <source>
        <dbReference type="EMBL" id="EFN90122.1"/>
    </source>
</evidence>
<sequence length="30" mass="3756">TCNEKWIFHDNVVRKRSWREPRSSNQRTPK</sequence>
<protein>
    <submittedName>
        <fullName evidence="1">Uncharacterized protein</fullName>
    </submittedName>
</protein>
<evidence type="ECO:0000313" key="2">
    <source>
        <dbReference type="Proteomes" id="UP000008237"/>
    </source>
</evidence>
<name>E2B2F5_HARSA</name>
<proteinExistence type="predicted"/>
<organism evidence="2">
    <name type="scientific">Harpegnathos saltator</name>
    <name type="common">Jerdon's jumping ant</name>
    <dbReference type="NCBI Taxonomy" id="610380"/>
    <lineage>
        <taxon>Eukaryota</taxon>
        <taxon>Metazoa</taxon>
        <taxon>Ecdysozoa</taxon>
        <taxon>Arthropoda</taxon>
        <taxon>Hexapoda</taxon>
        <taxon>Insecta</taxon>
        <taxon>Pterygota</taxon>
        <taxon>Neoptera</taxon>
        <taxon>Endopterygota</taxon>
        <taxon>Hymenoptera</taxon>
        <taxon>Apocrita</taxon>
        <taxon>Aculeata</taxon>
        <taxon>Formicoidea</taxon>
        <taxon>Formicidae</taxon>
        <taxon>Ponerinae</taxon>
        <taxon>Ponerini</taxon>
        <taxon>Harpegnathos</taxon>
    </lineage>
</organism>
<dbReference type="EMBL" id="GL445138">
    <property type="protein sequence ID" value="EFN90122.1"/>
    <property type="molecule type" value="Genomic_DNA"/>
</dbReference>
<dbReference type="Proteomes" id="UP000008237">
    <property type="component" value="Unassembled WGS sequence"/>
</dbReference>
<feature type="non-terminal residue" evidence="1">
    <location>
        <position position="1"/>
    </location>
</feature>
<feature type="non-terminal residue" evidence="1">
    <location>
        <position position="30"/>
    </location>
</feature>
<dbReference type="InParanoid" id="E2B2F5"/>
<dbReference type="AlphaFoldDB" id="E2B2F5"/>